<evidence type="ECO:0000313" key="2">
    <source>
        <dbReference type="EMBL" id="EGC02587.1"/>
    </source>
</evidence>
<name>E9SDN2_RUMAL</name>
<dbReference type="EMBL" id="ADKM02000091">
    <property type="protein sequence ID" value="EGC02587.1"/>
    <property type="molecule type" value="Genomic_DNA"/>
</dbReference>
<feature type="domain" description="Nitroreductase" evidence="1">
    <location>
        <begin position="5"/>
        <end position="59"/>
    </location>
</feature>
<dbReference type="CDD" id="cd02150">
    <property type="entry name" value="nitroreductase"/>
    <property type="match status" value="1"/>
</dbReference>
<dbReference type="AlphaFoldDB" id="E9SDN2"/>
<sequence>MDEIFTRVSIRKFEDRPVEQEKLTKILKAAMAAPSAGNQQPWEFFVVTDKAKIEALSKISPYAGCAAGAPAVIVPCYRTEGLRWGEFAEIDLSCATENILLEITAQGLGGVWLCAAPLEDRMTAAEKVLGNPKGMRVFAVIPVGYPAESRPQQDRFDESRIHYL</sequence>
<dbReference type="eggNOG" id="COG0778">
    <property type="taxonomic scope" value="Bacteria"/>
</dbReference>
<dbReference type="Gene3D" id="3.40.109.10">
    <property type="entry name" value="NADH Oxidase"/>
    <property type="match status" value="1"/>
</dbReference>
<dbReference type="OrthoDB" id="9783470at2"/>
<dbReference type="InterPro" id="IPR029479">
    <property type="entry name" value="Nitroreductase"/>
</dbReference>
<dbReference type="Proteomes" id="UP000004259">
    <property type="component" value="Unassembled WGS sequence"/>
</dbReference>
<dbReference type="InterPro" id="IPR000415">
    <property type="entry name" value="Nitroreductase-like"/>
</dbReference>
<dbReference type="PANTHER" id="PTHR23026:SF123">
    <property type="entry name" value="NAD(P)H NITROREDUCTASE RV3131-RELATED"/>
    <property type="match status" value="1"/>
</dbReference>
<dbReference type="SUPFAM" id="SSF55469">
    <property type="entry name" value="FMN-dependent nitroreductase-like"/>
    <property type="match status" value="1"/>
</dbReference>
<proteinExistence type="predicted"/>
<gene>
    <name evidence="2" type="ORF">CUS_7231</name>
</gene>
<dbReference type="Pfam" id="PF00881">
    <property type="entry name" value="Nitroreductase"/>
    <property type="match status" value="2"/>
</dbReference>
<evidence type="ECO:0000259" key="1">
    <source>
        <dbReference type="Pfam" id="PF00881"/>
    </source>
</evidence>
<evidence type="ECO:0000313" key="3">
    <source>
        <dbReference type="Proteomes" id="UP000004259"/>
    </source>
</evidence>
<keyword evidence="3" id="KW-1185">Reference proteome</keyword>
<protein>
    <submittedName>
        <fullName evidence="2">Nitroreductase family protein</fullName>
    </submittedName>
</protein>
<accession>E9SDN2</accession>
<dbReference type="STRING" id="246199.CUS_7231"/>
<organism evidence="2 3">
    <name type="scientific">Ruminococcus albus 8</name>
    <dbReference type="NCBI Taxonomy" id="246199"/>
    <lineage>
        <taxon>Bacteria</taxon>
        <taxon>Bacillati</taxon>
        <taxon>Bacillota</taxon>
        <taxon>Clostridia</taxon>
        <taxon>Eubacteriales</taxon>
        <taxon>Oscillospiraceae</taxon>
        <taxon>Ruminococcus</taxon>
    </lineage>
</organism>
<dbReference type="PANTHER" id="PTHR23026">
    <property type="entry name" value="NADPH NITROREDUCTASE"/>
    <property type="match status" value="1"/>
</dbReference>
<feature type="domain" description="Nitroreductase" evidence="1">
    <location>
        <begin position="67"/>
        <end position="145"/>
    </location>
</feature>
<dbReference type="InterPro" id="IPR050627">
    <property type="entry name" value="Nitroreductase/BluB"/>
</dbReference>
<dbReference type="GO" id="GO:0016491">
    <property type="term" value="F:oxidoreductase activity"/>
    <property type="evidence" value="ECO:0007669"/>
    <property type="project" value="InterPro"/>
</dbReference>
<comment type="caution">
    <text evidence="2">The sequence shown here is derived from an EMBL/GenBank/DDBJ whole genome shotgun (WGS) entry which is preliminary data.</text>
</comment>
<reference evidence="2 3" key="1">
    <citation type="submission" date="2011-02" db="EMBL/GenBank/DDBJ databases">
        <authorList>
            <person name="Nelson K.E."/>
            <person name="Sutton G."/>
            <person name="Torralba M."/>
            <person name="Durkin S."/>
            <person name="Harkins D."/>
            <person name="Montgomery R."/>
            <person name="Ziemer C."/>
            <person name="Klaassens E."/>
            <person name="Ocuiv P."/>
            <person name="Morrison M."/>
        </authorList>
    </citation>
    <scope>NUCLEOTIDE SEQUENCE [LARGE SCALE GENOMIC DNA]</scope>
    <source>
        <strain evidence="2 3">8</strain>
    </source>
</reference>
<dbReference type="RefSeq" id="WP_002850506.1">
    <property type="nucleotide sequence ID" value="NZ_ADKM02000091.1"/>
</dbReference>